<evidence type="ECO:0000256" key="3">
    <source>
        <dbReference type="ARBA" id="ARBA00022679"/>
    </source>
</evidence>
<dbReference type="InterPro" id="IPR002213">
    <property type="entry name" value="UDP_glucos_trans"/>
</dbReference>
<dbReference type="Proteomes" id="UP000188268">
    <property type="component" value="Unassembled WGS sequence"/>
</dbReference>
<comment type="similarity">
    <text evidence="1">Belongs to the UDP-glycosyltransferase family.</text>
</comment>
<dbReference type="Gene3D" id="3.40.50.2000">
    <property type="entry name" value="Glycogen Phosphorylase B"/>
    <property type="match status" value="2"/>
</dbReference>
<gene>
    <name evidence="4" type="ORF">CCACVL1_26887</name>
</gene>
<dbReference type="PANTHER" id="PTHR11926">
    <property type="entry name" value="GLUCOSYL/GLUCURONOSYL TRANSFERASES"/>
    <property type="match status" value="1"/>
</dbReference>
<protein>
    <submittedName>
        <fullName evidence="4">UDP-glucuronosyl/UDP-glucosyltransferase</fullName>
    </submittedName>
</protein>
<dbReference type="OrthoDB" id="5835829at2759"/>
<reference evidence="4 5" key="1">
    <citation type="submission" date="2013-09" db="EMBL/GenBank/DDBJ databases">
        <title>Corchorus capsularis genome sequencing.</title>
        <authorList>
            <person name="Alam M."/>
            <person name="Haque M.S."/>
            <person name="Islam M.S."/>
            <person name="Emdad E.M."/>
            <person name="Islam M.M."/>
            <person name="Ahmed B."/>
            <person name="Halim A."/>
            <person name="Hossen Q.M.M."/>
            <person name="Hossain M.Z."/>
            <person name="Ahmed R."/>
            <person name="Khan M.M."/>
            <person name="Islam R."/>
            <person name="Rashid M.M."/>
            <person name="Khan S.A."/>
            <person name="Rahman M.S."/>
            <person name="Alam M."/>
        </authorList>
    </citation>
    <scope>NUCLEOTIDE SEQUENCE [LARGE SCALE GENOMIC DNA]</scope>
    <source>
        <strain evidence="5">cv. CVL-1</strain>
        <tissue evidence="4">Whole seedling</tissue>
    </source>
</reference>
<dbReference type="Gramene" id="OMO55936">
    <property type="protein sequence ID" value="OMO55936"/>
    <property type="gene ID" value="CCACVL1_26887"/>
</dbReference>
<dbReference type="FunFam" id="3.40.50.2000:FF:000019">
    <property type="entry name" value="Glycosyltransferase"/>
    <property type="match status" value="1"/>
</dbReference>
<dbReference type="GO" id="GO:0080044">
    <property type="term" value="F:quercetin 7-O-glucosyltransferase activity"/>
    <property type="evidence" value="ECO:0007669"/>
    <property type="project" value="TreeGrafter"/>
</dbReference>
<evidence type="ECO:0000256" key="1">
    <source>
        <dbReference type="ARBA" id="ARBA00009995"/>
    </source>
</evidence>
<accession>A0A1R3GCZ6</accession>
<dbReference type="Pfam" id="PF00201">
    <property type="entry name" value="UDPGT"/>
    <property type="match status" value="1"/>
</dbReference>
<comment type="caution">
    <text evidence="4">The sequence shown here is derived from an EMBL/GenBank/DDBJ whole genome shotgun (WGS) entry which is preliminary data.</text>
</comment>
<dbReference type="EMBL" id="AWWV01014551">
    <property type="protein sequence ID" value="OMO55936.1"/>
    <property type="molecule type" value="Genomic_DNA"/>
</dbReference>
<evidence type="ECO:0000256" key="2">
    <source>
        <dbReference type="ARBA" id="ARBA00022676"/>
    </source>
</evidence>
<proteinExistence type="inferred from homology"/>
<evidence type="ECO:0000313" key="5">
    <source>
        <dbReference type="Proteomes" id="UP000188268"/>
    </source>
</evidence>
<keyword evidence="2" id="KW-0328">Glycosyltransferase</keyword>
<dbReference type="PANTHER" id="PTHR11926:SF1546">
    <property type="entry name" value="GLYCOSYLTRANSFERASE"/>
    <property type="match status" value="1"/>
</dbReference>
<dbReference type="GO" id="GO:0080043">
    <property type="term" value="F:quercetin 3-O-glucosyltransferase activity"/>
    <property type="evidence" value="ECO:0007669"/>
    <property type="project" value="TreeGrafter"/>
</dbReference>
<evidence type="ECO:0000313" key="4">
    <source>
        <dbReference type="EMBL" id="OMO55936.1"/>
    </source>
</evidence>
<keyword evidence="5" id="KW-1185">Reference proteome</keyword>
<dbReference type="SUPFAM" id="SSF53756">
    <property type="entry name" value="UDP-Glycosyltransferase/glycogen phosphorylase"/>
    <property type="match status" value="1"/>
</dbReference>
<dbReference type="OMA" id="AYFHYFR"/>
<keyword evidence="3 4" id="KW-0808">Transferase</keyword>
<organism evidence="4 5">
    <name type="scientific">Corchorus capsularis</name>
    <name type="common">Jute</name>
    <dbReference type="NCBI Taxonomy" id="210143"/>
    <lineage>
        <taxon>Eukaryota</taxon>
        <taxon>Viridiplantae</taxon>
        <taxon>Streptophyta</taxon>
        <taxon>Embryophyta</taxon>
        <taxon>Tracheophyta</taxon>
        <taxon>Spermatophyta</taxon>
        <taxon>Magnoliopsida</taxon>
        <taxon>eudicotyledons</taxon>
        <taxon>Gunneridae</taxon>
        <taxon>Pentapetalae</taxon>
        <taxon>rosids</taxon>
        <taxon>malvids</taxon>
        <taxon>Malvales</taxon>
        <taxon>Malvaceae</taxon>
        <taxon>Grewioideae</taxon>
        <taxon>Apeibeae</taxon>
        <taxon>Corchorus</taxon>
    </lineage>
</organism>
<sequence>MGMAEPKILLIALPAQGHINPSLQFAKKLISYGVHVTFMTAVSGFSRMNKTPPSIQGLSYAKFSDGYDGGYDMRTVDVNHYMTEARRCGSQTLRDFLVESINNDTKFDCIVYNLMLPWVAAVAREFHIPSTLFWNQPASIFNIYYQSSKGYEEIIKNGVEDPSFLIELPGLPLLSRHDLPSFYIPGNSYAFAMSTLKEHMDVLDEEITKPKVLVNTVDALESEAMKAVGKYKLVGIGPLMPSAFVDGKNPNETSFGVDLFKLSKEKEAMEWLNSKAESSVIYVSFGSLTVLSKEQIEELAKGLLETERPFLWVIREDGIKEGELKGLSCHEELEKQGMIVPWSSQVEVLSHQSVGCFVTHCGWNSTFESLVCGVPMVTFSQASDQPTNAKLVEDVWKTGVRLTKNEEGLVEGCEIKRCLELVMGEGERGEKIRKNAKKLKELTKEAAVENGTSDKNLKDFVDELCNSC</sequence>
<name>A0A1R3GCZ6_COCAP</name>
<dbReference type="CDD" id="cd03784">
    <property type="entry name" value="GT1_Gtf-like"/>
    <property type="match status" value="1"/>
</dbReference>
<dbReference type="AlphaFoldDB" id="A0A1R3GCZ6"/>